<comment type="caution">
    <text evidence="1">The sequence shown here is derived from an EMBL/GenBank/DDBJ whole genome shotgun (WGS) entry which is preliminary data.</text>
</comment>
<protein>
    <recommendedName>
        <fullName evidence="3">Metal ABC transporter ATPase</fullName>
    </recommendedName>
</protein>
<dbReference type="Proteomes" id="UP000030528">
    <property type="component" value="Unassembled WGS sequence"/>
</dbReference>
<dbReference type="Pfam" id="PF19991">
    <property type="entry name" value="HMA_2"/>
    <property type="match status" value="1"/>
</dbReference>
<proteinExistence type="predicted"/>
<evidence type="ECO:0000313" key="1">
    <source>
        <dbReference type="EMBL" id="KGX91157.1"/>
    </source>
</evidence>
<dbReference type="STRING" id="1385510.GCA_000425205_02667"/>
<accession>A0A0A5I5Q1</accession>
<dbReference type="RefSeq" id="WP_026800983.1">
    <property type="nucleotide sequence ID" value="NZ_AULI01000011.1"/>
</dbReference>
<evidence type="ECO:0008006" key="3">
    <source>
        <dbReference type="Google" id="ProtNLM"/>
    </source>
</evidence>
<organism evidence="1 2">
    <name type="scientific">Pontibacillus halophilus JSM 076056 = DSM 19796</name>
    <dbReference type="NCBI Taxonomy" id="1385510"/>
    <lineage>
        <taxon>Bacteria</taxon>
        <taxon>Bacillati</taxon>
        <taxon>Bacillota</taxon>
        <taxon>Bacilli</taxon>
        <taxon>Bacillales</taxon>
        <taxon>Bacillaceae</taxon>
        <taxon>Pontibacillus</taxon>
    </lineage>
</organism>
<keyword evidence="2" id="KW-1185">Reference proteome</keyword>
<dbReference type="OrthoDB" id="2887217at2"/>
<dbReference type="EMBL" id="AVPE01000011">
    <property type="protein sequence ID" value="KGX91157.1"/>
    <property type="molecule type" value="Genomic_DNA"/>
</dbReference>
<reference evidence="1 2" key="1">
    <citation type="submission" date="2013-08" db="EMBL/GenBank/DDBJ databases">
        <authorList>
            <person name="Huang J."/>
            <person name="Wang G."/>
        </authorList>
    </citation>
    <scope>NUCLEOTIDE SEQUENCE [LARGE SCALE GENOMIC DNA]</scope>
    <source>
        <strain evidence="1 2">JSM 076056</strain>
    </source>
</reference>
<sequence length="109" mass="12803">MLSKVKQAIFLRRIEKMLARYQITVKHFIPGRVRLSSPYWQGNSKIVHILLPVLQCEERIYSVRHTPETGTILVEFDSSKDVTEEQIETWFNKVQKVHNDVISKEVLLP</sequence>
<evidence type="ECO:0000313" key="2">
    <source>
        <dbReference type="Proteomes" id="UP000030528"/>
    </source>
</evidence>
<dbReference type="AlphaFoldDB" id="A0A0A5I5Q1"/>
<name>A0A0A5I5Q1_9BACI</name>
<gene>
    <name evidence="1" type="ORF">N781_04950</name>
</gene>